<sequence length="200" mass="23040">MNTHDTLGPDGGPDPDPDLDPANQTDERGEIEPMLDEPPGPINWNLLRADEAEHTWLELNRWIDWLRVTYGLPASVVPPMWHRHWELVWELSALYTHWQCAYDPQQSGSAPIGWHRDFADARQRLRDWVAASGTRLDRDRPTRQTIWPGEDPAEPIEDVEIVNRDEDFVAFVMADVERRRQAEEEFLATLGVDPDTGEVT</sequence>
<evidence type="ECO:0000313" key="3">
    <source>
        <dbReference type="Proteomes" id="UP000569914"/>
    </source>
</evidence>
<evidence type="ECO:0008006" key="4">
    <source>
        <dbReference type="Google" id="ProtNLM"/>
    </source>
</evidence>
<gene>
    <name evidence="2" type="ORF">BKA15_003418</name>
</gene>
<name>A0A7Y9L9S4_9ACTN</name>
<feature type="region of interest" description="Disordered" evidence="1">
    <location>
        <begin position="1"/>
        <end position="39"/>
    </location>
</feature>
<comment type="caution">
    <text evidence="2">The sequence shown here is derived from an EMBL/GenBank/DDBJ whole genome shotgun (WGS) entry which is preliminary data.</text>
</comment>
<dbReference type="Proteomes" id="UP000569914">
    <property type="component" value="Unassembled WGS sequence"/>
</dbReference>
<evidence type="ECO:0000256" key="1">
    <source>
        <dbReference type="SAM" id="MobiDB-lite"/>
    </source>
</evidence>
<keyword evidence="3" id="KW-1185">Reference proteome</keyword>
<protein>
    <recommendedName>
        <fullName evidence="4">DUF4913 domain-containing protein</fullName>
    </recommendedName>
</protein>
<accession>A0A7Y9L9S4</accession>
<dbReference type="AlphaFoldDB" id="A0A7Y9L9S4"/>
<evidence type="ECO:0000313" key="2">
    <source>
        <dbReference type="EMBL" id="NYE72089.1"/>
    </source>
</evidence>
<dbReference type="RefSeq" id="WP_179752675.1">
    <property type="nucleotide sequence ID" value="NZ_JACCBU010000001.1"/>
</dbReference>
<proteinExistence type="predicted"/>
<reference evidence="2 3" key="1">
    <citation type="submission" date="2020-07" db="EMBL/GenBank/DDBJ databases">
        <title>Sequencing the genomes of 1000 actinobacteria strains.</title>
        <authorList>
            <person name="Klenk H.-P."/>
        </authorList>
    </citation>
    <scope>NUCLEOTIDE SEQUENCE [LARGE SCALE GENOMIC DNA]</scope>
    <source>
        <strain evidence="2 3">DSM 22083</strain>
    </source>
</reference>
<dbReference type="EMBL" id="JACCBU010000001">
    <property type="protein sequence ID" value="NYE72089.1"/>
    <property type="molecule type" value="Genomic_DNA"/>
</dbReference>
<organism evidence="2 3">
    <name type="scientific">Microlunatus parietis</name>
    <dbReference type="NCBI Taxonomy" id="682979"/>
    <lineage>
        <taxon>Bacteria</taxon>
        <taxon>Bacillati</taxon>
        <taxon>Actinomycetota</taxon>
        <taxon>Actinomycetes</taxon>
        <taxon>Propionibacteriales</taxon>
        <taxon>Propionibacteriaceae</taxon>
        <taxon>Microlunatus</taxon>
    </lineage>
</organism>